<evidence type="ECO:0000256" key="1">
    <source>
        <dbReference type="ARBA" id="ARBA00004613"/>
    </source>
</evidence>
<evidence type="ECO:0000256" key="2">
    <source>
        <dbReference type="ARBA" id="ARBA00006889"/>
    </source>
</evidence>
<dbReference type="EnsemblMetazoa" id="SCAU010610-RA">
    <property type="protein sequence ID" value="SCAU010610-PA"/>
    <property type="gene ID" value="SCAU010610"/>
</dbReference>
<accession>A0A1I8PSA1</accession>
<evidence type="ECO:0000256" key="4">
    <source>
        <dbReference type="ARBA" id="ARBA00022448"/>
    </source>
</evidence>
<feature type="chain" id="PRO_5013434653" description="Apolipoprotein D" evidence="10">
    <location>
        <begin position="22"/>
        <end position="192"/>
    </location>
</feature>
<reference evidence="12" key="1">
    <citation type="submission" date="2020-05" db="UniProtKB">
        <authorList>
            <consortium name="EnsemblMetazoa"/>
        </authorList>
    </citation>
    <scope>IDENTIFICATION</scope>
    <source>
        <strain evidence="12">USDA</strain>
    </source>
</reference>
<comment type="similarity">
    <text evidence="2 10">Belongs to the calycin superfamily. Lipocalin family.</text>
</comment>
<keyword evidence="4" id="KW-0813">Transport</keyword>
<comment type="subcellular location">
    <subcellularLocation>
        <location evidence="1">Secreted</location>
    </subcellularLocation>
</comment>
<dbReference type="PANTHER" id="PTHR10612">
    <property type="entry name" value="APOLIPOPROTEIN D"/>
    <property type="match status" value="1"/>
</dbReference>
<dbReference type="AlphaFoldDB" id="A0A1I8PSA1"/>
<feature type="signal peptide" evidence="10">
    <location>
        <begin position="1"/>
        <end position="21"/>
    </location>
</feature>
<dbReference type="GO" id="GO:0031409">
    <property type="term" value="F:pigment binding"/>
    <property type="evidence" value="ECO:0007669"/>
    <property type="project" value="InterPro"/>
</dbReference>
<evidence type="ECO:0000256" key="9">
    <source>
        <dbReference type="ARBA" id="ARBA00023180"/>
    </source>
</evidence>
<evidence type="ECO:0000313" key="12">
    <source>
        <dbReference type="EnsemblMetazoa" id="SCAU010610-PA"/>
    </source>
</evidence>
<organism evidence="12 13">
    <name type="scientific">Stomoxys calcitrans</name>
    <name type="common">Stable fly</name>
    <name type="synonym">Conops calcitrans</name>
    <dbReference type="NCBI Taxonomy" id="35570"/>
    <lineage>
        <taxon>Eukaryota</taxon>
        <taxon>Metazoa</taxon>
        <taxon>Ecdysozoa</taxon>
        <taxon>Arthropoda</taxon>
        <taxon>Hexapoda</taxon>
        <taxon>Insecta</taxon>
        <taxon>Pterygota</taxon>
        <taxon>Neoptera</taxon>
        <taxon>Endopterygota</taxon>
        <taxon>Diptera</taxon>
        <taxon>Brachycera</taxon>
        <taxon>Muscomorpha</taxon>
        <taxon>Muscoidea</taxon>
        <taxon>Muscidae</taxon>
        <taxon>Stomoxys</taxon>
    </lineage>
</organism>
<keyword evidence="9" id="KW-0325">Glycoprotein</keyword>
<evidence type="ECO:0000259" key="11">
    <source>
        <dbReference type="Pfam" id="PF08212"/>
    </source>
</evidence>
<dbReference type="PANTHER" id="PTHR10612:SF34">
    <property type="entry name" value="APOLIPOPROTEIN D"/>
    <property type="match status" value="1"/>
</dbReference>
<evidence type="ECO:0000256" key="8">
    <source>
        <dbReference type="ARBA" id="ARBA00023157"/>
    </source>
</evidence>
<keyword evidence="6 10" id="KW-0732">Signal</keyword>
<proteinExistence type="inferred from homology"/>
<dbReference type="InterPro" id="IPR003057">
    <property type="entry name" value="Invtbrt_color"/>
</dbReference>
<keyword evidence="8" id="KW-1015">Disulfide bond</keyword>
<name>A0A1I8PSA1_STOCA</name>
<dbReference type="FunFam" id="2.40.128.20:FF:000003">
    <property type="entry name" value="Apolipoprotein D"/>
    <property type="match status" value="1"/>
</dbReference>
<dbReference type="GO" id="GO:0005737">
    <property type="term" value="C:cytoplasm"/>
    <property type="evidence" value="ECO:0007669"/>
    <property type="project" value="TreeGrafter"/>
</dbReference>
<protein>
    <recommendedName>
        <fullName evidence="3">Apolipoprotein D</fullName>
    </recommendedName>
</protein>
<keyword evidence="7" id="KW-0446">Lipid-binding</keyword>
<dbReference type="SUPFAM" id="SSF50814">
    <property type="entry name" value="Lipocalins"/>
    <property type="match status" value="1"/>
</dbReference>
<dbReference type="GO" id="GO:0000302">
    <property type="term" value="P:response to reactive oxygen species"/>
    <property type="evidence" value="ECO:0007669"/>
    <property type="project" value="TreeGrafter"/>
</dbReference>
<gene>
    <name evidence="12" type="primary">106086657</name>
</gene>
<dbReference type="InterPro" id="IPR000566">
    <property type="entry name" value="Lipocln_cytosolic_FA-bd_dom"/>
</dbReference>
<dbReference type="PRINTS" id="PR01273">
    <property type="entry name" value="INVTBRTCOLOR"/>
</dbReference>
<dbReference type="GO" id="GO:0005576">
    <property type="term" value="C:extracellular region"/>
    <property type="evidence" value="ECO:0007669"/>
    <property type="project" value="UniProtKB-SubCell"/>
</dbReference>
<keyword evidence="5" id="KW-0964">Secreted</keyword>
<dbReference type="GO" id="GO:0006629">
    <property type="term" value="P:lipid metabolic process"/>
    <property type="evidence" value="ECO:0007669"/>
    <property type="project" value="TreeGrafter"/>
</dbReference>
<evidence type="ECO:0000256" key="10">
    <source>
        <dbReference type="PIRNR" id="PIRNR036893"/>
    </source>
</evidence>
<evidence type="ECO:0000256" key="5">
    <source>
        <dbReference type="ARBA" id="ARBA00022525"/>
    </source>
</evidence>
<sequence>MFRYKTTILMVLSALLAVAQGQVVSDGACPDNVKSMESFDVEKYLGTWYEYSKYPVKFEANGKCITAKYTLNADGTVQVKNSLINTKTNASEDIEGFANLVSPGKLLVQFPVSPAHTVSSNYWVLNTDYDNYAVVYSCNPMGENSHSTIVWILTRERIPRSSYIERAISVLYQYEISLLPITTTDQASCDNV</sequence>
<dbReference type="Proteomes" id="UP000095300">
    <property type="component" value="Unassembled WGS sequence"/>
</dbReference>
<dbReference type="Gene3D" id="2.40.128.20">
    <property type="match status" value="1"/>
</dbReference>
<evidence type="ECO:0000256" key="3">
    <source>
        <dbReference type="ARBA" id="ARBA00019890"/>
    </source>
</evidence>
<dbReference type="VEuPathDB" id="VectorBase:SCAU010610"/>
<dbReference type="InterPro" id="IPR012674">
    <property type="entry name" value="Calycin"/>
</dbReference>
<evidence type="ECO:0000256" key="7">
    <source>
        <dbReference type="ARBA" id="ARBA00023121"/>
    </source>
</evidence>
<dbReference type="Pfam" id="PF08212">
    <property type="entry name" value="Lipocalin_2"/>
    <property type="match status" value="1"/>
</dbReference>
<dbReference type="CDD" id="cd19437">
    <property type="entry name" value="lipocalin_apoD-like"/>
    <property type="match status" value="1"/>
</dbReference>
<dbReference type="GO" id="GO:0008289">
    <property type="term" value="F:lipid binding"/>
    <property type="evidence" value="ECO:0007669"/>
    <property type="project" value="UniProtKB-KW"/>
</dbReference>
<dbReference type="OrthoDB" id="565904at2759"/>
<evidence type="ECO:0000256" key="6">
    <source>
        <dbReference type="ARBA" id="ARBA00022729"/>
    </source>
</evidence>
<dbReference type="PIRSF" id="PIRSF036893">
    <property type="entry name" value="Lipocalin_ApoD"/>
    <property type="match status" value="1"/>
</dbReference>
<feature type="domain" description="Lipocalin/cytosolic fatty-acid binding" evidence="11">
    <location>
        <begin position="39"/>
        <end position="156"/>
    </location>
</feature>
<dbReference type="KEGG" id="scac:106086657"/>
<evidence type="ECO:0000313" key="13">
    <source>
        <dbReference type="Proteomes" id="UP000095300"/>
    </source>
</evidence>
<dbReference type="InterPro" id="IPR022271">
    <property type="entry name" value="Lipocalin_ApoD"/>
</dbReference>
<keyword evidence="13" id="KW-1185">Reference proteome</keyword>